<dbReference type="Proteomes" id="UP000325313">
    <property type="component" value="Unassembled WGS sequence"/>
</dbReference>
<organism evidence="1 2">
    <name type="scientific">Puccinia graminis f. sp. tritici</name>
    <dbReference type="NCBI Taxonomy" id="56615"/>
    <lineage>
        <taxon>Eukaryota</taxon>
        <taxon>Fungi</taxon>
        <taxon>Dikarya</taxon>
        <taxon>Basidiomycota</taxon>
        <taxon>Pucciniomycotina</taxon>
        <taxon>Pucciniomycetes</taxon>
        <taxon>Pucciniales</taxon>
        <taxon>Pucciniaceae</taxon>
        <taxon>Puccinia</taxon>
    </lineage>
</organism>
<evidence type="ECO:0000313" key="2">
    <source>
        <dbReference type="Proteomes" id="UP000325313"/>
    </source>
</evidence>
<dbReference type="EMBL" id="VDEP01000304">
    <property type="protein sequence ID" value="KAA1109806.1"/>
    <property type="molecule type" value="Genomic_DNA"/>
</dbReference>
<name>A0A5B0Q952_PUCGR</name>
<dbReference type="AlphaFoldDB" id="A0A5B0Q952"/>
<protein>
    <submittedName>
        <fullName evidence="1">Uncharacterized protein</fullName>
    </submittedName>
</protein>
<proteinExistence type="predicted"/>
<comment type="caution">
    <text evidence="1">The sequence shown here is derived from an EMBL/GenBank/DDBJ whole genome shotgun (WGS) entry which is preliminary data.</text>
</comment>
<sequence>MEFQSQDDPLPPMDTCRLIAPILSSPLPATILTPPLKTLQQLNSQLPLSPTLLQNLIKPHPNPHQLTYSHEGKKGENLCLHQCLPELAPCYSSTRTISITTPSIRIIGIFQLIPIFAPTLLNPPDPKDHPVTSEFLVVIISAAVLSHLPKAAAPVHKR</sequence>
<gene>
    <name evidence="1" type="ORF">PGTUg99_035358</name>
</gene>
<evidence type="ECO:0000313" key="1">
    <source>
        <dbReference type="EMBL" id="KAA1109806.1"/>
    </source>
</evidence>
<reference evidence="1 2" key="1">
    <citation type="submission" date="2019-05" db="EMBL/GenBank/DDBJ databases">
        <title>Emergence of the Ug99 lineage of the wheat stem rust pathogen through somatic hybridization.</title>
        <authorList>
            <person name="Li F."/>
            <person name="Upadhyaya N.M."/>
            <person name="Sperschneider J."/>
            <person name="Matny O."/>
            <person name="Nguyen-Phuc H."/>
            <person name="Mago R."/>
            <person name="Raley C."/>
            <person name="Miller M.E."/>
            <person name="Silverstein K.A.T."/>
            <person name="Henningsen E."/>
            <person name="Hirsch C.D."/>
            <person name="Visser B."/>
            <person name="Pretorius Z.A."/>
            <person name="Steffenson B.J."/>
            <person name="Schwessinger B."/>
            <person name="Dodds P.N."/>
            <person name="Figueroa M."/>
        </authorList>
    </citation>
    <scope>NUCLEOTIDE SEQUENCE [LARGE SCALE GENOMIC DNA]</scope>
    <source>
        <strain evidence="1 2">Ug99</strain>
    </source>
</reference>
<accession>A0A5B0Q952</accession>